<keyword evidence="1" id="KW-0732">Signal</keyword>
<dbReference type="Pfam" id="PF00149">
    <property type="entry name" value="Metallophos"/>
    <property type="match status" value="1"/>
</dbReference>
<dbReference type="InterPro" id="IPR029052">
    <property type="entry name" value="Metallo-depent_PP-like"/>
</dbReference>
<dbReference type="PANTHER" id="PTHR46546:SF4">
    <property type="entry name" value="SHEWANELLA-LIKE PROTEIN PHOSPHATASE 1"/>
    <property type="match status" value="1"/>
</dbReference>
<dbReference type="AlphaFoldDB" id="A0A7Y3RLY1"/>
<dbReference type="Proteomes" id="UP000536835">
    <property type="component" value="Unassembled WGS sequence"/>
</dbReference>
<dbReference type="GO" id="GO:0016787">
    <property type="term" value="F:hydrolase activity"/>
    <property type="evidence" value="ECO:0007669"/>
    <property type="project" value="InterPro"/>
</dbReference>
<keyword evidence="4" id="KW-1185">Reference proteome</keyword>
<evidence type="ECO:0000313" key="3">
    <source>
        <dbReference type="EMBL" id="NNU16514.1"/>
    </source>
</evidence>
<sequence length="331" mass="36090">MTVRIFALVLALAVSIGAARAERIVAIGDIHGDYDAYIAVLTEAGLVDDRLRWSGGDTVLVQLGDVPDRGPDTRKILDHLMRLEKQAKRKGGKIVPLIGNHEAMNITGDLRYVDPGEYAAFVTGRSERTRDRFYARVREQYAASLLSRDPTLTPEQIRARFDELHPLGYVEHRQAWAPGGDYGRWVADNDAVALIDGTLFVHGGMSEGWIETSLDAINFAVGEALSGLEAEAEIIASETSPLWYRGNVEGSLESEAEVDRILAAYGAERIVVGHTPQLEGIRSFYGGKVIAADTGMSDHYGGTRSWLLIDEGSITAVDNGTRRVLEGEGNP</sequence>
<feature type="domain" description="Calcineurin-like phosphoesterase" evidence="2">
    <location>
        <begin position="23"/>
        <end position="277"/>
    </location>
</feature>
<accession>A0A7Y3RLY1</accession>
<dbReference type="RefSeq" id="WP_173199034.1">
    <property type="nucleotide sequence ID" value="NZ_JABFCX010000003.1"/>
</dbReference>
<comment type="caution">
    <text evidence="3">The sequence shown here is derived from an EMBL/GenBank/DDBJ whole genome shotgun (WGS) entry which is preliminary data.</text>
</comment>
<name>A0A7Y3RLY1_9PROT</name>
<organism evidence="3 4">
    <name type="scientific">Parvularcula mediterranea</name>
    <dbReference type="NCBI Taxonomy" id="2732508"/>
    <lineage>
        <taxon>Bacteria</taxon>
        <taxon>Pseudomonadati</taxon>
        <taxon>Pseudomonadota</taxon>
        <taxon>Alphaproteobacteria</taxon>
        <taxon>Parvularculales</taxon>
        <taxon>Parvularculaceae</taxon>
        <taxon>Parvularcula</taxon>
    </lineage>
</organism>
<evidence type="ECO:0000259" key="2">
    <source>
        <dbReference type="Pfam" id="PF00149"/>
    </source>
</evidence>
<dbReference type="Gene3D" id="3.60.21.10">
    <property type="match status" value="1"/>
</dbReference>
<dbReference type="EMBL" id="JABFCX010000003">
    <property type="protein sequence ID" value="NNU16514.1"/>
    <property type="molecule type" value="Genomic_DNA"/>
</dbReference>
<evidence type="ECO:0000313" key="4">
    <source>
        <dbReference type="Proteomes" id="UP000536835"/>
    </source>
</evidence>
<proteinExistence type="predicted"/>
<feature type="chain" id="PRO_5030930581" evidence="1">
    <location>
        <begin position="22"/>
        <end position="331"/>
    </location>
</feature>
<reference evidence="3 4" key="1">
    <citation type="submission" date="2020-05" db="EMBL/GenBank/DDBJ databases">
        <title>Parvularcula mediterraneae sp. nov., isolated from polypropylene straw from shallow seawater of the seashore of Laganas in Zakynthos island, Greece.</title>
        <authorList>
            <person name="Szabo I."/>
            <person name="Al-Omari J."/>
            <person name="Rado J."/>
            <person name="Szerdahelyi G.S."/>
        </authorList>
    </citation>
    <scope>NUCLEOTIDE SEQUENCE [LARGE SCALE GENOMIC DNA]</scope>
    <source>
        <strain evidence="3 4">ZS-1/3</strain>
    </source>
</reference>
<dbReference type="InterPro" id="IPR004843">
    <property type="entry name" value="Calcineurin-like_PHP"/>
</dbReference>
<protein>
    <submittedName>
        <fullName evidence="3">Protein-tyrosine-phosphatase</fullName>
    </submittedName>
</protein>
<gene>
    <name evidence="3" type="ORF">HK107_09300</name>
</gene>
<dbReference type="SUPFAM" id="SSF56300">
    <property type="entry name" value="Metallo-dependent phosphatases"/>
    <property type="match status" value="1"/>
</dbReference>
<dbReference type="PANTHER" id="PTHR46546">
    <property type="entry name" value="SHEWANELLA-LIKE PROTEIN PHOSPHATASE 1"/>
    <property type="match status" value="1"/>
</dbReference>
<feature type="signal peptide" evidence="1">
    <location>
        <begin position="1"/>
        <end position="21"/>
    </location>
</feature>
<evidence type="ECO:0000256" key="1">
    <source>
        <dbReference type="SAM" id="SignalP"/>
    </source>
</evidence>